<name>A0A1L7NPJ7_PSEPU</name>
<geneLocation type="plasmid" evidence="7">
    <name>pkf715b dna</name>
</geneLocation>
<dbReference type="InterPro" id="IPR010982">
    <property type="entry name" value="Lambda_DNA-bd_dom_sf"/>
</dbReference>
<feature type="region of interest" description="Disordered" evidence="4">
    <location>
        <begin position="1"/>
        <end position="38"/>
    </location>
</feature>
<feature type="domain" description="HTH cro/C1-type" evidence="5">
    <location>
        <begin position="156"/>
        <end position="190"/>
    </location>
</feature>
<dbReference type="PANTHER" id="PTHR36511">
    <property type="entry name" value="MERR FAMILY BACTERIAL REGULATORY PROTEIN"/>
    <property type="match status" value="1"/>
</dbReference>
<gene>
    <name evidence="6" type="ORF">KF715C_pB2650</name>
</gene>
<dbReference type="SUPFAM" id="SSF47413">
    <property type="entry name" value="lambda repressor-like DNA-binding domains"/>
    <property type="match status" value="2"/>
</dbReference>
<dbReference type="Gene3D" id="1.10.260.40">
    <property type="entry name" value="lambda repressor-like DNA-binding domains"/>
    <property type="match status" value="2"/>
</dbReference>
<dbReference type="CDD" id="cd00093">
    <property type="entry name" value="HTH_XRE"/>
    <property type="match status" value="2"/>
</dbReference>
<dbReference type="RefSeq" id="WP_004574372.1">
    <property type="nucleotide sequence ID" value="NZ_CAKNBT010000096.1"/>
</dbReference>
<dbReference type="SMART" id="SM00530">
    <property type="entry name" value="HTH_XRE"/>
    <property type="match status" value="2"/>
</dbReference>
<protein>
    <recommendedName>
        <fullName evidence="5">HTH cro/C1-type domain-containing protein</fullName>
    </recommendedName>
</protein>
<reference evidence="6 7" key="1">
    <citation type="submission" date="2015-11" db="EMBL/GenBank/DDBJ databases">
        <title>Complete genome sequencing of a biphenyl-degrading bacterium, Pseudomonas putida KF715 (=NBRC110667).</title>
        <authorList>
            <person name="Suenaga H."/>
            <person name="Fujihara N."/>
            <person name="Watanabe T."/>
            <person name="Hirose J."/>
            <person name="Kimura N."/>
            <person name="Yamazoe A."/>
            <person name="Hosoyama A."/>
            <person name="Shimodaira J."/>
            <person name="Furukawa K."/>
        </authorList>
    </citation>
    <scope>NUCLEOTIDE SEQUENCE [LARGE SCALE GENOMIC DNA]</scope>
    <source>
        <strain evidence="6 7">KF715</strain>
        <plasmid evidence="7">Plasmid pkf715b dna</plasmid>
    </source>
</reference>
<organism evidence="6 7">
    <name type="scientific">Pseudomonas putida</name>
    <name type="common">Arthrobacter siderocapsulatus</name>
    <dbReference type="NCBI Taxonomy" id="303"/>
    <lineage>
        <taxon>Bacteria</taxon>
        <taxon>Pseudomonadati</taxon>
        <taxon>Pseudomonadota</taxon>
        <taxon>Gammaproteobacteria</taxon>
        <taxon>Pseudomonadales</taxon>
        <taxon>Pseudomonadaceae</taxon>
        <taxon>Pseudomonas</taxon>
    </lineage>
</organism>
<keyword evidence="1" id="KW-0805">Transcription regulation</keyword>
<evidence type="ECO:0000256" key="1">
    <source>
        <dbReference type="ARBA" id="ARBA00023015"/>
    </source>
</evidence>
<dbReference type="Proteomes" id="UP000218731">
    <property type="component" value="Plasmid pKF715B"/>
</dbReference>
<dbReference type="PROSITE" id="PS50943">
    <property type="entry name" value="HTH_CROC1"/>
    <property type="match status" value="2"/>
</dbReference>
<keyword evidence="2" id="KW-0238">DNA-binding</keyword>
<proteinExistence type="predicted"/>
<dbReference type="InterPro" id="IPR052359">
    <property type="entry name" value="HTH-type_reg/antitoxin"/>
</dbReference>
<evidence type="ECO:0000256" key="2">
    <source>
        <dbReference type="ARBA" id="ARBA00023125"/>
    </source>
</evidence>
<dbReference type="AlphaFoldDB" id="A0A1L7NPJ7"/>
<sequence>MDIPSLQPGAATSTTRRISDAEMQGITRDNRPSKPSDAGWRVRLMKAGKFVADRHFRDLAYHGRSRAKHAAQCYRDDMAREHDIQLPPTVQSELARQRHSAGLTQKAIAMMLSVSPGLISKWEKGAEMPAAARSLYRAAVEGQLPACEPTLTGADVRRIRVEVLGWSQAQLANALGWAYAAVGYWERGQRPVPGWVKVYVNAVSKGGGQWRAVSV</sequence>
<accession>A0A1L7NPJ7</accession>
<dbReference type="GO" id="GO:0003677">
    <property type="term" value="F:DNA binding"/>
    <property type="evidence" value="ECO:0007669"/>
    <property type="project" value="UniProtKB-KW"/>
</dbReference>
<feature type="domain" description="HTH cro/C1-type" evidence="5">
    <location>
        <begin position="94"/>
        <end position="125"/>
    </location>
</feature>
<dbReference type="PANTHER" id="PTHR36511:SF3">
    <property type="entry name" value="ANTITOXIN HIGA-2"/>
    <property type="match status" value="1"/>
</dbReference>
<dbReference type="EMBL" id="AP015031">
    <property type="protein sequence ID" value="BAW27371.1"/>
    <property type="molecule type" value="Genomic_DNA"/>
</dbReference>
<evidence type="ECO:0000259" key="5">
    <source>
        <dbReference type="PROSITE" id="PS50943"/>
    </source>
</evidence>
<evidence type="ECO:0000313" key="7">
    <source>
        <dbReference type="Proteomes" id="UP000218731"/>
    </source>
</evidence>
<evidence type="ECO:0000256" key="4">
    <source>
        <dbReference type="SAM" id="MobiDB-lite"/>
    </source>
</evidence>
<dbReference type="InterPro" id="IPR001387">
    <property type="entry name" value="Cro/C1-type_HTH"/>
</dbReference>
<evidence type="ECO:0000313" key="6">
    <source>
        <dbReference type="EMBL" id="BAW27371.1"/>
    </source>
</evidence>
<dbReference type="Pfam" id="PF01381">
    <property type="entry name" value="HTH_3"/>
    <property type="match status" value="1"/>
</dbReference>
<keyword evidence="3" id="KW-0804">Transcription</keyword>
<evidence type="ECO:0000256" key="3">
    <source>
        <dbReference type="ARBA" id="ARBA00023163"/>
    </source>
</evidence>
<keyword evidence="6" id="KW-0614">Plasmid</keyword>